<dbReference type="EMBL" id="JANRMI010000002">
    <property type="protein sequence ID" value="MDG0815852.1"/>
    <property type="molecule type" value="Genomic_DNA"/>
</dbReference>
<evidence type="ECO:0000313" key="7">
    <source>
        <dbReference type="EMBL" id="MDG0815852.1"/>
    </source>
</evidence>
<dbReference type="InterPro" id="IPR030923">
    <property type="entry name" value="LptG"/>
</dbReference>
<feature type="transmembrane region" description="Helical" evidence="6">
    <location>
        <begin position="303"/>
        <end position="321"/>
    </location>
</feature>
<evidence type="ECO:0000256" key="2">
    <source>
        <dbReference type="ARBA" id="ARBA00022475"/>
    </source>
</evidence>
<proteinExistence type="predicted"/>
<feature type="transmembrane region" description="Helical" evidence="6">
    <location>
        <begin position="277"/>
        <end position="296"/>
    </location>
</feature>
<dbReference type="PANTHER" id="PTHR33529">
    <property type="entry name" value="SLR0882 PROTEIN-RELATED"/>
    <property type="match status" value="1"/>
</dbReference>
<keyword evidence="2" id="KW-1003">Cell membrane</keyword>
<sequence>MNRIDRYTSWLFWGYFIGGLLVFLTLFTAVDAMSTLASYKAVTPETLFNYYIYSFPEIIQKLLPVACLMGTILTLTNLNKANELVALFASGMSLLRISTPILAWVILLSGLGYMAGDRIVPTAIKQKNYIFYYDIKKEPHRFSTVKTNKIWYRTKDAIFNIKTLSAKGDKAQGLTMYFFNDNWDLVQMMTAHDVEIKGSQWLLQNGTVTVFSKDSSFPLTSQFKNKSIVMAEDSKDLQSAGQTANMMTQKELEHFINKNKDAGLDTVAYEVDYHSKISFAFAGLVMCLLGIPFSVGRARSGGTMLNVGICLGLVFAYYVLYSSGITLGQHGTLPPLVAAWAPNLLMGLLALVLLKRLKR</sequence>
<evidence type="ECO:0000256" key="5">
    <source>
        <dbReference type="ARBA" id="ARBA00023136"/>
    </source>
</evidence>
<dbReference type="Pfam" id="PF03739">
    <property type="entry name" value="LptF_LptG"/>
    <property type="match status" value="1"/>
</dbReference>
<evidence type="ECO:0000256" key="1">
    <source>
        <dbReference type="ARBA" id="ARBA00004651"/>
    </source>
</evidence>
<dbReference type="PANTHER" id="PTHR33529:SF8">
    <property type="entry name" value="PERMEASE, YJGP_YJGQ FAMILY"/>
    <property type="match status" value="1"/>
</dbReference>
<dbReference type="RefSeq" id="WP_277577331.1">
    <property type="nucleotide sequence ID" value="NZ_JANRMI010000002.1"/>
</dbReference>
<keyword evidence="8" id="KW-1185">Reference proteome</keyword>
<evidence type="ECO:0000256" key="4">
    <source>
        <dbReference type="ARBA" id="ARBA00022989"/>
    </source>
</evidence>
<comment type="caution">
    <text evidence="7">The sequence shown here is derived from an EMBL/GenBank/DDBJ whole genome shotgun (WGS) entry which is preliminary data.</text>
</comment>
<evidence type="ECO:0000313" key="8">
    <source>
        <dbReference type="Proteomes" id="UP001152321"/>
    </source>
</evidence>
<dbReference type="Proteomes" id="UP001152321">
    <property type="component" value="Unassembled WGS sequence"/>
</dbReference>
<gene>
    <name evidence="7" type="primary">lptG</name>
    <name evidence="7" type="ORF">NWE73_05735</name>
</gene>
<keyword evidence="4 6" id="KW-1133">Transmembrane helix</keyword>
<feature type="transmembrane region" description="Helical" evidence="6">
    <location>
        <begin position="85"/>
        <end position="107"/>
    </location>
</feature>
<feature type="transmembrane region" description="Helical" evidence="6">
    <location>
        <begin position="50"/>
        <end position="73"/>
    </location>
</feature>
<evidence type="ECO:0000256" key="6">
    <source>
        <dbReference type="SAM" id="Phobius"/>
    </source>
</evidence>
<organism evidence="7 8">
    <name type="scientific">Bdellovibrio svalbardensis</name>
    <dbReference type="NCBI Taxonomy" id="2972972"/>
    <lineage>
        <taxon>Bacteria</taxon>
        <taxon>Pseudomonadati</taxon>
        <taxon>Bdellovibrionota</taxon>
        <taxon>Bdellovibrionia</taxon>
        <taxon>Bdellovibrionales</taxon>
        <taxon>Pseudobdellovibrionaceae</taxon>
        <taxon>Bdellovibrio</taxon>
    </lineage>
</organism>
<keyword evidence="3 6" id="KW-0812">Transmembrane</keyword>
<evidence type="ECO:0000256" key="3">
    <source>
        <dbReference type="ARBA" id="ARBA00022692"/>
    </source>
</evidence>
<name>A0ABT6DHA3_9BACT</name>
<keyword evidence="5 6" id="KW-0472">Membrane</keyword>
<accession>A0ABT6DHA3</accession>
<protein>
    <submittedName>
        <fullName evidence="7">LPS export ABC transporter permease LptG</fullName>
    </submittedName>
</protein>
<dbReference type="NCBIfam" id="TIGR04408">
    <property type="entry name" value="LptG_lptG"/>
    <property type="match status" value="1"/>
</dbReference>
<reference evidence="7" key="1">
    <citation type="submission" date="2022-08" db="EMBL/GenBank/DDBJ databases">
        <title>Novel Bdellovibrio Species Isolated from Svalbard: Designation Bdellovibrio svalbardensis.</title>
        <authorList>
            <person name="Mitchell R.J."/>
            <person name="Choi S.Y."/>
        </authorList>
    </citation>
    <scope>NUCLEOTIDE SEQUENCE</scope>
    <source>
        <strain evidence="7">PAP01</strain>
    </source>
</reference>
<feature type="transmembrane region" description="Helical" evidence="6">
    <location>
        <begin position="333"/>
        <end position="354"/>
    </location>
</feature>
<dbReference type="InterPro" id="IPR005495">
    <property type="entry name" value="LptG/LptF_permease"/>
</dbReference>
<feature type="transmembrane region" description="Helical" evidence="6">
    <location>
        <begin position="12"/>
        <end position="30"/>
    </location>
</feature>
<comment type="subcellular location">
    <subcellularLocation>
        <location evidence="1">Cell membrane</location>
        <topology evidence="1">Multi-pass membrane protein</topology>
    </subcellularLocation>
</comment>